<dbReference type="OrthoDB" id="5334309at2759"/>
<evidence type="ECO:0000313" key="1">
    <source>
        <dbReference type="EMBL" id="CAD6994326.1"/>
    </source>
</evidence>
<proteinExistence type="predicted"/>
<evidence type="ECO:0000313" key="2">
    <source>
        <dbReference type="Proteomes" id="UP000606786"/>
    </source>
</evidence>
<sequence>MHFSWLPEKKETPEATWEEFTYFYRPNYYKITVSERDHIERATVYFNETVIEENEELSDCDFLPLNFLSSYYIVTHQEKNDPNNSF</sequence>
<organism evidence="1 2">
    <name type="scientific">Ceratitis capitata</name>
    <name type="common">Mediterranean fruit fly</name>
    <name type="synonym">Tephritis capitata</name>
    <dbReference type="NCBI Taxonomy" id="7213"/>
    <lineage>
        <taxon>Eukaryota</taxon>
        <taxon>Metazoa</taxon>
        <taxon>Ecdysozoa</taxon>
        <taxon>Arthropoda</taxon>
        <taxon>Hexapoda</taxon>
        <taxon>Insecta</taxon>
        <taxon>Pterygota</taxon>
        <taxon>Neoptera</taxon>
        <taxon>Endopterygota</taxon>
        <taxon>Diptera</taxon>
        <taxon>Brachycera</taxon>
        <taxon>Muscomorpha</taxon>
        <taxon>Tephritoidea</taxon>
        <taxon>Tephritidae</taxon>
        <taxon>Ceratitis</taxon>
        <taxon>Ceratitis</taxon>
    </lineage>
</organism>
<dbReference type="Proteomes" id="UP000606786">
    <property type="component" value="Unassembled WGS sequence"/>
</dbReference>
<comment type="caution">
    <text evidence="1">The sequence shown here is derived from an EMBL/GenBank/DDBJ whole genome shotgun (WGS) entry which is preliminary data.</text>
</comment>
<protein>
    <submittedName>
        <fullName evidence="1">(Mediterranean fruit fly) hypothetical protein</fullName>
    </submittedName>
</protein>
<dbReference type="EMBL" id="CAJHJT010000001">
    <property type="protein sequence ID" value="CAD6994326.1"/>
    <property type="molecule type" value="Genomic_DNA"/>
</dbReference>
<gene>
    <name evidence="1" type="ORF">CCAP1982_LOCUS3082</name>
</gene>
<accession>A0A811U856</accession>
<keyword evidence="2" id="KW-1185">Reference proteome</keyword>
<name>A0A811U856_CERCA</name>
<reference evidence="1" key="1">
    <citation type="submission" date="2020-11" db="EMBL/GenBank/DDBJ databases">
        <authorList>
            <person name="Whitehead M."/>
        </authorList>
    </citation>
    <scope>NUCLEOTIDE SEQUENCE</scope>
    <source>
        <strain evidence="1">EGII</strain>
    </source>
</reference>
<dbReference type="AlphaFoldDB" id="A0A811U856"/>